<dbReference type="AlphaFoldDB" id="A0A9X8UKS7"/>
<reference evidence="1 2" key="1">
    <citation type="submission" date="2019-03" db="EMBL/GenBank/DDBJ databases">
        <title>Genomic Encyclopedia of Type Strains, Phase IV (KMG-IV): sequencing the most valuable type-strain genomes for metagenomic binning, comparative biology and taxonomic classification.</title>
        <authorList>
            <person name="Goeker M."/>
        </authorList>
    </citation>
    <scope>NUCLEOTIDE SEQUENCE [LARGE SCALE GENOMIC DNA]</scope>
    <source>
        <strain evidence="1 2">DSM 100433</strain>
    </source>
</reference>
<organism evidence="1 2">
    <name type="scientific">Harryflintia acetispora</name>
    <dbReference type="NCBI Taxonomy" id="1849041"/>
    <lineage>
        <taxon>Bacteria</taxon>
        <taxon>Bacillati</taxon>
        <taxon>Bacillota</taxon>
        <taxon>Clostridia</taxon>
        <taxon>Eubacteriales</taxon>
        <taxon>Oscillospiraceae</taxon>
        <taxon>Harryflintia</taxon>
    </lineage>
</organism>
<dbReference type="OrthoDB" id="9803988at2"/>
<evidence type="ECO:0008006" key="3">
    <source>
        <dbReference type="Google" id="ProtNLM"/>
    </source>
</evidence>
<evidence type="ECO:0000313" key="2">
    <source>
        <dbReference type="Proteomes" id="UP000294682"/>
    </source>
</evidence>
<keyword evidence="2" id="KW-1185">Reference proteome</keyword>
<dbReference type="Proteomes" id="UP000294682">
    <property type="component" value="Unassembled WGS sequence"/>
</dbReference>
<comment type="caution">
    <text evidence="1">The sequence shown here is derived from an EMBL/GenBank/DDBJ whole genome shotgun (WGS) entry which is preliminary data.</text>
</comment>
<accession>A0A9X8UKS7</accession>
<evidence type="ECO:0000313" key="1">
    <source>
        <dbReference type="EMBL" id="TCL44632.1"/>
    </source>
</evidence>
<protein>
    <recommendedName>
        <fullName evidence="3">Lipoprotein</fullName>
    </recommendedName>
</protein>
<gene>
    <name evidence="1" type="ORF">EDD78_102258</name>
</gene>
<name>A0A9X8UKS7_9FIRM</name>
<dbReference type="PROSITE" id="PS51257">
    <property type="entry name" value="PROKAR_LIPOPROTEIN"/>
    <property type="match status" value="1"/>
</dbReference>
<proteinExistence type="predicted"/>
<dbReference type="EMBL" id="SLUK01000002">
    <property type="protein sequence ID" value="TCL44632.1"/>
    <property type="molecule type" value="Genomic_DNA"/>
</dbReference>
<dbReference type="RefSeq" id="WP_132084028.1">
    <property type="nucleotide sequence ID" value="NZ_SLUK01000002.1"/>
</dbReference>
<sequence length="178" mass="19446">MRKLKTRGLILLGALAILFAGCAQRGALEKSGTVGLPEQMECALQLHYSGLELKGRMTRTLDGELALTLEQPGNLSGLTLETAPEEYRTEYEGIRFAVDRQVLPKTSVPGLLKFALDTANGLSFKIPSGKAPYQIDLQTDYGKMELVVDRDGQGKFLPIQITIDNLEFQAVFDSAPTT</sequence>